<evidence type="ECO:0000256" key="5">
    <source>
        <dbReference type="SAM" id="MobiDB-lite"/>
    </source>
</evidence>
<keyword evidence="3" id="KW-0472">Membrane</keyword>
<dbReference type="GO" id="GO:0005524">
    <property type="term" value="F:ATP binding"/>
    <property type="evidence" value="ECO:0007669"/>
    <property type="project" value="UniProtKB-UniRule"/>
</dbReference>
<dbReference type="EMBL" id="JAGKQH010000017">
    <property type="protein sequence ID" value="KAG6575978.1"/>
    <property type="molecule type" value="Genomic_DNA"/>
</dbReference>
<accession>A0AAV6M7Y3</accession>
<organism evidence="6 7">
    <name type="scientific">Cucurbita argyrosperma subsp. sororia</name>
    <dbReference type="NCBI Taxonomy" id="37648"/>
    <lineage>
        <taxon>Eukaryota</taxon>
        <taxon>Viridiplantae</taxon>
        <taxon>Streptophyta</taxon>
        <taxon>Embryophyta</taxon>
        <taxon>Tracheophyta</taxon>
        <taxon>Spermatophyta</taxon>
        <taxon>Magnoliopsida</taxon>
        <taxon>eudicotyledons</taxon>
        <taxon>Gunneridae</taxon>
        <taxon>Pentapetalae</taxon>
        <taxon>rosids</taxon>
        <taxon>fabids</taxon>
        <taxon>Cucurbitales</taxon>
        <taxon>Cucurbitaceae</taxon>
        <taxon>Cucurbiteae</taxon>
        <taxon>Cucurbita</taxon>
    </lineage>
</organism>
<evidence type="ECO:0000256" key="3">
    <source>
        <dbReference type="ARBA" id="ARBA00023136"/>
    </source>
</evidence>
<dbReference type="PROSITE" id="PS00107">
    <property type="entry name" value="PROTEIN_KINASE_ATP"/>
    <property type="match status" value="1"/>
</dbReference>
<keyword evidence="6" id="KW-0418">Kinase</keyword>
<reference evidence="6 7" key="1">
    <citation type="journal article" date="2021" name="Hortic Res">
        <title>The domestication of Cucurbita argyrosperma as revealed by the genome of its wild relative.</title>
        <authorList>
            <person name="Barrera-Redondo J."/>
            <person name="Sanchez-de la Vega G."/>
            <person name="Aguirre-Liguori J.A."/>
            <person name="Castellanos-Morales G."/>
            <person name="Gutierrez-Guerrero Y.T."/>
            <person name="Aguirre-Dugua X."/>
            <person name="Aguirre-Planter E."/>
            <person name="Tenaillon M.I."/>
            <person name="Lira-Saade R."/>
            <person name="Eguiarte L.E."/>
        </authorList>
    </citation>
    <scope>NUCLEOTIDE SEQUENCE [LARGE SCALE GENOMIC DNA]</scope>
    <source>
        <strain evidence="6">JBR-2021</strain>
    </source>
</reference>
<keyword evidence="7" id="KW-1185">Reference proteome</keyword>
<dbReference type="GO" id="GO:0016020">
    <property type="term" value="C:membrane"/>
    <property type="evidence" value="ECO:0007669"/>
    <property type="project" value="UniProtKB-SubCell"/>
</dbReference>
<dbReference type="GO" id="GO:0004674">
    <property type="term" value="F:protein serine/threonine kinase activity"/>
    <property type="evidence" value="ECO:0007669"/>
    <property type="project" value="UniProtKB-KW"/>
</dbReference>
<evidence type="ECO:0000256" key="4">
    <source>
        <dbReference type="PROSITE-ProRule" id="PRU10141"/>
    </source>
</evidence>
<evidence type="ECO:0000313" key="6">
    <source>
        <dbReference type="EMBL" id="KAG6575978.1"/>
    </source>
</evidence>
<sequence>MSCFPCFWYRGKATRRTKSDRRELSVSLHSRSLKQQQHHHHHAPPPPPPPRSTPAENPKGNQVQKEAEKDIEIGEKNNIQAQTFTFRELATATKNFRRECLIGEGGFGRVYKGKLDKTNQVIAVKQLDRNGMQGNKEFLVEAYPIFKEPARFKELADPLLGGDFPVRALNQAVAVAAMCLHEEAAARPLISDVVTALSFLGAEATQSSPSSYGDVPSPLNDHSPINPSKPKPKPRDYLHDDNETAEARQRAVAEAIEWGSSSRQNAAASRPQSCSSL</sequence>
<gene>
    <name evidence="6" type="primary">PBL26</name>
    <name evidence="6" type="ORF">SDJN03_26617</name>
</gene>
<name>A0AAV6M7Y3_9ROSI</name>
<protein>
    <submittedName>
        <fullName evidence="6">Serine/threonine-protein kinase PBL26</fullName>
    </submittedName>
</protein>
<proteinExistence type="predicted"/>
<feature type="non-terminal residue" evidence="6">
    <location>
        <position position="1"/>
    </location>
</feature>
<keyword evidence="4" id="KW-0547">Nucleotide-binding</keyword>
<dbReference type="AlphaFoldDB" id="A0AAV6M7Y3"/>
<evidence type="ECO:0000313" key="7">
    <source>
        <dbReference type="Proteomes" id="UP000685013"/>
    </source>
</evidence>
<feature type="region of interest" description="Disordered" evidence="5">
    <location>
        <begin position="14"/>
        <end position="67"/>
    </location>
</feature>
<comment type="subcellular location">
    <subcellularLocation>
        <location evidence="1">Membrane</location>
    </subcellularLocation>
</comment>
<comment type="caution">
    <text evidence="6">The sequence shown here is derived from an EMBL/GenBank/DDBJ whole genome shotgun (WGS) entry which is preliminary data.</text>
</comment>
<feature type="binding site" evidence="4">
    <location>
        <position position="125"/>
    </location>
    <ligand>
        <name>ATP</name>
        <dbReference type="ChEBI" id="CHEBI:30616"/>
    </ligand>
</feature>
<feature type="compositionally biased region" description="Polar residues" evidence="5">
    <location>
        <begin position="259"/>
        <end position="277"/>
    </location>
</feature>
<dbReference type="Proteomes" id="UP000685013">
    <property type="component" value="Chromosome 17"/>
</dbReference>
<feature type="compositionally biased region" description="Basic and acidic residues" evidence="5">
    <location>
        <begin position="233"/>
        <end position="251"/>
    </location>
</feature>
<evidence type="ECO:0000256" key="1">
    <source>
        <dbReference type="ARBA" id="ARBA00004370"/>
    </source>
</evidence>
<feature type="region of interest" description="Disordered" evidence="5">
    <location>
        <begin position="205"/>
        <end position="277"/>
    </location>
</feature>
<dbReference type="PANTHER" id="PTHR47985">
    <property type="entry name" value="OS07G0668900 PROTEIN"/>
    <property type="match status" value="1"/>
</dbReference>
<keyword evidence="4" id="KW-0067">ATP-binding</keyword>
<dbReference type="PANTHER" id="PTHR47985:SF31">
    <property type="entry name" value="SERINE_THREONINE-PROTEIN KINASE PBL26-RELATED"/>
    <property type="match status" value="1"/>
</dbReference>
<keyword evidence="6" id="KW-0808">Transferase</keyword>
<dbReference type="InterPro" id="IPR017441">
    <property type="entry name" value="Protein_kinase_ATP_BS"/>
</dbReference>
<evidence type="ECO:0000256" key="2">
    <source>
        <dbReference type="ARBA" id="ARBA00022527"/>
    </source>
</evidence>
<keyword evidence="2" id="KW-0723">Serine/threonine-protein kinase</keyword>